<dbReference type="RefSeq" id="WP_231724267.1">
    <property type="nucleotide sequence ID" value="NZ_KQ960026.1"/>
</dbReference>
<feature type="domain" description="DUF2207" evidence="1">
    <location>
        <begin position="4"/>
        <end position="96"/>
    </location>
</feature>
<accession>A0A134AN24</accession>
<gene>
    <name evidence="2" type="ORF">HMPREF3180_00514</name>
</gene>
<name>A0A134AN24_9FUSO</name>
<sequence>MLKKITNYDVTVQINKNGTLTVNEVIDYEFDDAAKHGIYRDIPLRSKKNGVDIHKSYIKMNSIKRNGLSEEYSTKNFDEGVRYRVGSADRFVENGVNRYEV</sequence>
<evidence type="ECO:0000259" key="1">
    <source>
        <dbReference type="Pfam" id="PF09972"/>
    </source>
</evidence>
<evidence type="ECO:0000313" key="3">
    <source>
        <dbReference type="Proteomes" id="UP000070483"/>
    </source>
</evidence>
<protein>
    <recommendedName>
        <fullName evidence="1">DUF2207 domain-containing protein</fullName>
    </recommendedName>
</protein>
<dbReference type="Pfam" id="PF09972">
    <property type="entry name" value="DUF2207"/>
    <property type="match status" value="1"/>
</dbReference>
<comment type="caution">
    <text evidence="2">The sequence shown here is derived from an EMBL/GenBank/DDBJ whole genome shotgun (WGS) entry which is preliminary data.</text>
</comment>
<dbReference type="Proteomes" id="UP000070483">
    <property type="component" value="Unassembled WGS sequence"/>
</dbReference>
<proteinExistence type="predicted"/>
<dbReference type="STRING" id="157687.HMPREF3180_00514"/>
<dbReference type="PATRIC" id="fig|157687.3.peg.513"/>
<reference evidence="3" key="1">
    <citation type="submission" date="2016-01" db="EMBL/GenBank/DDBJ databases">
        <authorList>
            <person name="Mitreva M."/>
            <person name="Pepin K.H."/>
            <person name="Mihindukulasuriya K.A."/>
            <person name="Fulton R."/>
            <person name="Fronick C."/>
            <person name="O'Laughlin M."/>
            <person name="Miner T."/>
            <person name="Herter B."/>
            <person name="Rosa B.A."/>
            <person name="Cordes M."/>
            <person name="Tomlinson C."/>
            <person name="Wollam A."/>
            <person name="Palsikar V.B."/>
            <person name="Mardis E.R."/>
            <person name="Wilson R.K."/>
        </authorList>
    </citation>
    <scope>NUCLEOTIDE SEQUENCE [LARGE SCALE GENOMIC DNA]</scope>
    <source>
        <strain evidence="3">KA00185</strain>
    </source>
</reference>
<evidence type="ECO:0000313" key="2">
    <source>
        <dbReference type="EMBL" id="KXB69108.1"/>
    </source>
</evidence>
<organism evidence="2 3">
    <name type="scientific">Leptotrichia wadei</name>
    <dbReference type="NCBI Taxonomy" id="157687"/>
    <lineage>
        <taxon>Bacteria</taxon>
        <taxon>Fusobacteriati</taxon>
        <taxon>Fusobacteriota</taxon>
        <taxon>Fusobacteriia</taxon>
        <taxon>Fusobacteriales</taxon>
        <taxon>Leptotrichiaceae</taxon>
        <taxon>Leptotrichia</taxon>
    </lineage>
</organism>
<dbReference type="EMBL" id="LSDD01000034">
    <property type="protein sequence ID" value="KXB69108.1"/>
    <property type="molecule type" value="Genomic_DNA"/>
</dbReference>
<dbReference type="InterPro" id="IPR018702">
    <property type="entry name" value="DUF2207"/>
</dbReference>
<dbReference type="AlphaFoldDB" id="A0A134AN24"/>
<keyword evidence="3" id="KW-1185">Reference proteome</keyword>